<dbReference type="GO" id="GO:0018836">
    <property type="term" value="F:alkylmercury lyase activity"/>
    <property type="evidence" value="ECO:0007669"/>
    <property type="project" value="InterPro"/>
</dbReference>
<accession>A0A3B0WM96</accession>
<dbReference type="InterPro" id="IPR053717">
    <property type="entry name" value="MerB_lyase_sf"/>
</dbReference>
<evidence type="ECO:0000313" key="1">
    <source>
        <dbReference type="EMBL" id="VAW51707.1"/>
    </source>
</evidence>
<dbReference type="AlphaFoldDB" id="A0A3B0WM96"/>
<dbReference type="InterPro" id="IPR004927">
    <property type="entry name" value="MerB"/>
</dbReference>
<organism evidence="1">
    <name type="scientific">hydrothermal vent metagenome</name>
    <dbReference type="NCBI Taxonomy" id="652676"/>
    <lineage>
        <taxon>unclassified sequences</taxon>
        <taxon>metagenomes</taxon>
        <taxon>ecological metagenomes</taxon>
    </lineage>
</organism>
<dbReference type="InterPro" id="IPR036390">
    <property type="entry name" value="WH_DNA-bd_sf"/>
</dbReference>
<dbReference type="SUPFAM" id="SSF46785">
    <property type="entry name" value="Winged helix' DNA-binding domain"/>
    <property type="match status" value="1"/>
</dbReference>
<dbReference type="PRINTS" id="PR01699">
    <property type="entry name" value="ORGNOHGLYASE"/>
</dbReference>
<dbReference type="SUPFAM" id="SSF160387">
    <property type="entry name" value="NosL/MerB-like"/>
    <property type="match status" value="1"/>
</dbReference>
<proteinExistence type="predicted"/>
<name>A0A3B0WM96_9ZZZZ</name>
<sequence>MIIAVQFKVSITGDLMDTKIKTNYLFEGNTLGNIVDMLLLAFPQMNEQEQNLALNIYRLLAKGAAVSSKQLANTCNLPVNIIEHCLTNWPGVFFDDDNNVIGFWGLTINDTHHQLVVNNKTVFAWCAFDTLFIPALLNETAHITSICPVNNEEVSLTITPDEITSDENKEIVVSFLMPDVKELSENITASFCHYVCFFNNVSDGEQWCKKHSGTFLLPLKDAYEVGKRLNAGRYSLALI</sequence>
<dbReference type="Gene3D" id="3.30.450.410">
    <property type="match status" value="1"/>
</dbReference>
<gene>
    <name evidence="1" type="ORF">MNBD_GAMMA05-20</name>
</gene>
<reference evidence="1" key="1">
    <citation type="submission" date="2018-06" db="EMBL/GenBank/DDBJ databases">
        <authorList>
            <person name="Zhirakovskaya E."/>
        </authorList>
    </citation>
    <scope>NUCLEOTIDE SEQUENCE</scope>
</reference>
<dbReference type="Pfam" id="PF03243">
    <property type="entry name" value="MerB"/>
    <property type="match status" value="1"/>
</dbReference>
<protein>
    <submittedName>
        <fullName evidence="1">Uncharacterized protein</fullName>
    </submittedName>
</protein>
<dbReference type="EMBL" id="UOFE01000022">
    <property type="protein sequence ID" value="VAW51707.1"/>
    <property type="molecule type" value="Genomic_DNA"/>
</dbReference>